<evidence type="ECO:0000256" key="7">
    <source>
        <dbReference type="ARBA" id="ARBA00049348"/>
    </source>
</evidence>
<dbReference type="PANTHER" id="PTHR10815:SF5">
    <property type="entry name" value="METHYLATED-DNA--PROTEIN-CYSTEINE METHYLTRANSFERASE"/>
    <property type="match status" value="1"/>
</dbReference>
<gene>
    <name evidence="11" type="ORF">GCM10009745_65820</name>
</gene>
<dbReference type="EC" id="2.1.1.63" evidence="8"/>
<comment type="miscellaneous">
    <text evidence="8">This enzyme catalyzes only one turnover and therefore is not strictly catalytic. According to one definition, an enzyme is a biocatalyst that acts repeatedly and over many reaction cycles.</text>
</comment>
<dbReference type="InterPro" id="IPR023546">
    <property type="entry name" value="MGMT"/>
</dbReference>
<dbReference type="Proteomes" id="UP001500280">
    <property type="component" value="Unassembled WGS sequence"/>
</dbReference>
<dbReference type="InterPro" id="IPR001497">
    <property type="entry name" value="MethylDNA_cys_MeTrfase_AS"/>
</dbReference>
<evidence type="ECO:0000259" key="9">
    <source>
        <dbReference type="Pfam" id="PF01035"/>
    </source>
</evidence>
<comment type="catalytic activity">
    <reaction evidence="7 8">
        <text>a 6-O-methyl-2'-deoxyguanosine in DNA + L-cysteinyl-[protein] = S-methyl-L-cysteinyl-[protein] + a 2'-deoxyguanosine in DNA</text>
        <dbReference type="Rhea" id="RHEA:24000"/>
        <dbReference type="Rhea" id="RHEA-COMP:10131"/>
        <dbReference type="Rhea" id="RHEA-COMP:10132"/>
        <dbReference type="Rhea" id="RHEA-COMP:11367"/>
        <dbReference type="Rhea" id="RHEA-COMP:11368"/>
        <dbReference type="ChEBI" id="CHEBI:29950"/>
        <dbReference type="ChEBI" id="CHEBI:82612"/>
        <dbReference type="ChEBI" id="CHEBI:85445"/>
        <dbReference type="ChEBI" id="CHEBI:85448"/>
        <dbReference type="EC" id="2.1.1.63"/>
    </reaction>
</comment>
<keyword evidence="4 8" id="KW-0808">Transferase</keyword>
<dbReference type="EMBL" id="BAAANF010000022">
    <property type="protein sequence ID" value="GAA1708782.1"/>
    <property type="molecule type" value="Genomic_DNA"/>
</dbReference>
<accession>A0ABP4UNK6</accession>
<dbReference type="Pfam" id="PF02870">
    <property type="entry name" value="Methyltransf_1N"/>
    <property type="match status" value="1"/>
</dbReference>
<evidence type="ECO:0000313" key="11">
    <source>
        <dbReference type="EMBL" id="GAA1708782.1"/>
    </source>
</evidence>
<evidence type="ECO:0000256" key="1">
    <source>
        <dbReference type="ARBA" id="ARBA00001286"/>
    </source>
</evidence>
<comment type="catalytic activity">
    <reaction evidence="1 8">
        <text>a 4-O-methyl-thymidine in DNA + L-cysteinyl-[protein] = a thymidine in DNA + S-methyl-L-cysteinyl-[protein]</text>
        <dbReference type="Rhea" id="RHEA:53428"/>
        <dbReference type="Rhea" id="RHEA-COMP:10131"/>
        <dbReference type="Rhea" id="RHEA-COMP:10132"/>
        <dbReference type="Rhea" id="RHEA-COMP:13555"/>
        <dbReference type="Rhea" id="RHEA-COMP:13556"/>
        <dbReference type="ChEBI" id="CHEBI:29950"/>
        <dbReference type="ChEBI" id="CHEBI:82612"/>
        <dbReference type="ChEBI" id="CHEBI:137386"/>
        <dbReference type="ChEBI" id="CHEBI:137387"/>
        <dbReference type="EC" id="2.1.1.63"/>
    </reaction>
</comment>
<dbReference type="NCBIfam" id="TIGR00589">
    <property type="entry name" value="ogt"/>
    <property type="match status" value="1"/>
</dbReference>
<dbReference type="SUPFAM" id="SSF46767">
    <property type="entry name" value="Methylated DNA-protein cysteine methyltransferase, C-terminal domain"/>
    <property type="match status" value="1"/>
</dbReference>
<dbReference type="InterPro" id="IPR036631">
    <property type="entry name" value="MGMT_N_sf"/>
</dbReference>
<protein>
    <recommendedName>
        <fullName evidence="8">Methylated-DNA--protein-cysteine methyltransferase</fullName>
        <ecNumber evidence="8">2.1.1.63</ecNumber>
    </recommendedName>
    <alternativeName>
        <fullName evidence="8">6-O-methylguanine-DNA methyltransferase</fullName>
        <shortName evidence="8">MGMT</shortName>
    </alternativeName>
    <alternativeName>
        <fullName evidence="8">O-6-methylguanine-DNA-alkyltransferase</fullName>
    </alternativeName>
</protein>
<comment type="subcellular location">
    <subcellularLocation>
        <location evidence="8">Cytoplasm</location>
    </subcellularLocation>
</comment>
<reference evidence="12" key="1">
    <citation type="journal article" date="2019" name="Int. J. Syst. Evol. Microbiol.">
        <title>The Global Catalogue of Microorganisms (GCM) 10K type strain sequencing project: providing services to taxonomists for standard genome sequencing and annotation.</title>
        <authorList>
            <consortium name="The Broad Institute Genomics Platform"/>
            <consortium name="The Broad Institute Genome Sequencing Center for Infectious Disease"/>
            <person name="Wu L."/>
            <person name="Ma J."/>
        </authorList>
    </citation>
    <scope>NUCLEOTIDE SEQUENCE [LARGE SCALE GENOMIC DNA]</scope>
    <source>
        <strain evidence="12">JCM 14307</strain>
    </source>
</reference>
<dbReference type="SUPFAM" id="SSF53155">
    <property type="entry name" value="Methylated DNA-protein cysteine methyltransferase domain"/>
    <property type="match status" value="1"/>
</dbReference>
<dbReference type="InterPro" id="IPR008332">
    <property type="entry name" value="MethylG_MeTrfase_N"/>
</dbReference>
<dbReference type="InterPro" id="IPR036217">
    <property type="entry name" value="MethylDNA_cys_MeTrfase_DNAb"/>
</dbReference>
<feature type="active site" description="Nucleophile; methyl group acceptor" evidence="8">
    <location>
        <position position="131"/>
    </location>
</feature>
<keyword evidence="5 8" id="KW-0227">DNA damage</keyword>
<evidence type="ECO:0000256" key="3">
    <source>
        <dbReference type="ARBA" id="ARBA00022603"/>
    </source>
</evidence>
<dbReference type="Gene3D" id="3.30.160.70">
    <property type="entry name" value="Methylated DNA-protein cysteine methyltransferase domain"/>
    <property type="match status" value="1"/>
</dbReference>
<dbReference type="PANTHER" id="PTHR10815">
    <property type="entry name" value="METHYLATED-DNA--PROTEIN-CYSTEINE METHYLTRANSFERASE"/>
    <property type="match status" value="1"/>
</dbReference>
<dbReference type="InterPro" id="IPR036388">
    <property type="entry name" value="WH-like_DNA-bd_sf"/>
</dbReference>
<evidence type="ECO:0000256" key="8">
    <source>
        <dbReference type="HAMAP-Rule" id="MF_00772"/>
    </source>
</evidence>
<keyword evidence="2 8" id="KW-0963">Cytoplasm</keyword>
<dbReference type="CDD" id="cd06445">
    <property type="entry name" value="ATase"/>
    <property type="match status" value="1"/>
</dbReference>
<dbReference type="PROSITE" id="PS00374">
    <property type="entry name" value="MGMT"/>
    <property type="match status" value="1"/>
</dbReference>
<sequence>MSVPPEKIGHMRWSVIDSPIGELSLAVDTTGLCRVSFQRLDHPEQSDPLLSRAAEQLTAYFAGDLQDFDLPLSVTSGTSFERAVWQHLSTIPYGEMQTYGDVAKIVSNDVGASRAVGTACNRNPLPIVVPCHRVVGAGGKMVGFGGGIPTKRHLLELEARVSFETLWS</sequence>
<evidence type="ECO:0000256" key="5">
    <source>
        <dbReference type="ARBA" id="ARBA00022763"/>
    </source>
</evidence>
<feature type="domain" description="Methylated-DNA-[protein]-cysteine S-methyltransferase DNA binding" evidence="9">
    <location>
        <begin position="80"/>
        <end position="159"/>
    </location>
</feature>
<comment type="caution">
    <text evidence="11">The sequence shown here is derived from an EMBL/GenBank/DDBJ whole genome shotgun (WGS) entry which is preliminary data.</text>
</comment>
<evidence type="ECO:0000313" key="12">
    <source>
        <dbReference type="Proteomes" id="UP001500280"/>
    </source>
</evidence>
<name>A0ABP4UNK6_9ACTN</name>
<comment type="similarity">
    <text evidence="8">Belongs to the MGMT family.</text>
</comment>
<evidence type="ECO:0000256" key="4">
    <source>
        <dbReference type="ARBA" id="ARBA00022679"/>
    </source>
</evidence>
<keyword evidence="3 8" id="KW-0489">Methyltransferase</keyword>
<evidence type="ECO:0000259" key="10">
    <source>
        <dbReference type="Pfam" id="PF02870"/>
    </source>
</evidence>
<comment type="function">
    <text evidence="8">Involved in the cellular defense against the biological effects of O6-methylguanine (O6-MeG) and O4-methylthymine (O4-MeT) in DNA. Repairs the methylated nucleobase in DNA by stoichiometrically transferring the methyl group to a cysteine residue in the enzyme. This is a suicide reaction: the enzyme is irreversibly inactivated.</text>
</comment>
<proteinExistence type="inferred from homology"/>
<dbReference type="Gene3D" id="1.10.10.10">
    <property type="entry name" value="Winged helix-like DNA-binding domain superfamily/Winged helix DNA-binding domain"/>
    <property type="match status" value="1"/>
</dbReference>
<keyword evidence="12" id="KW-1185">Reference proteome</keyword>
<keyword evidence="6 8" id="KW-0234">DNA repair</keyword>
<evidence type="ECO:0000256" key="2">
    <source>
        <dbReference type="ARBA" id="ARBA00022490"/>
    </source>
</evidence>
<evidence type="ECO:0000256" key="6">
    <source>
        <dbReference type="ARBA" id="ARBA00023204"/>
    </source>
</evidence>
<organism evidence="11 12">
    <name type="scientific">Kribbella yunnanensis</name>
    <dbReference type="NCBI Taxonomy" id="190194"/>
    <lineage>
        <taxon>Bacteria</taxon>
        <taxon>Bacillati</taxon>
        <taxon>Actinomycetota</taxon>
        <taxon>Actinomycetes</taxon>
        <taxon>Propionibacteriales</taxon>
        <taxon>Kribbellaceae</taxon>
        <taxon>Kribbella</taxon>
    </lineage>
</organism>
<dbReference type="HAMAP" id="MF_00772">
    <property type="entry name" value="OGT"/>
    <property type="match status" value="1"/>
</dbReference>
<dbReference type="Pfam" id="PF01035">
    <property type="entry name" value="DNA_binding_1"/>
    <property type="match status" value="1"/>
</dbReference>
<dbReference type="InterPro" id="IPR014048">
    <property type="entry name" value="MethylDNA_cys_MeTrfase_DNA-bd"/>
</dbReference>
<feature type="domain" description="Methylguanine DNA methyltransferase ribonuclease-like" evidence="10">
    <location>
        <begin position="11"/>
        <end position="73"/>
    </location>
</feature>